<feature type="compositionally biased region" description="Low complexity" evidence="1">
    <location>
        <begin position="13"/>
        <end position="24"/>
    </location>
</feature>
<feature type="compositionally biased region" description="Low complexity" evidence="1">
    <location>
        <begin position="86"/>
        <end position="95"/>
    </location>
</feature>
<name>A0A074YHQ2_AURSE</name>
<feature type="compositionally biased region" description="Low complexity" evidence="1">
    <location>
        <begin position="42"/>
        <end position="70"/>
    </location>
</feature>
<feature type="region of interest" description="Disordered" evidence="1">
    <location>
        <begin position="13"/>
        <end position="95"/>
    </location>
</feature>
<protein>
    <submittedName>
        <fullName evidence="2">Uncharacterized protein</fullName>
    </submittedName>
</protein>
<dbReference type="RefSeq" id="XP_013346042.1">
    <property type="nucleotide sequence ID" value="XM_013490588.1"/>
</dbReference>
<gene>
    <name evidence="2" type="ORF">AUEXF2481DRAFT_593040</name>
</gene>
<evidence type="ECO:0000256" key="1">
    <source>
        <dbReference type="SAM" id="MobiDB-lite"/>
    </source>
</evidence>
<accession>A0A074YHQ2</accession>
<keyword evidence="3" id="KW-1185">Reference proteome</keyword>
<dbReference type="Proteomes" id="UP000030641">
    <property type="component" value="Unassembled WGS sequence"/>
</dbReference>
<sequence length="161" mass="17020">MEVALGLLILSSSNKGKSSTNNRNHGLQFGVRGRDSPRQAVATSRTATRTSTTTPTTTSTTSPTTTATRPQTMEATRTTNGPIPTAPSTMTTETTETTAALSTPTIPTTRTTLATAIFLQKSVIVLTEVPNLLASPIVPLHLHLPPPYPISQRSPQSTRPS</sequence>
<feature type="compositionally biased region" description="Polar residues" evidence="1">
    <location>
        <begin position="71"/>
        <end position="82"/>
    </location>
</feature>
<dbReference type="EMBL" id="KL584754">
    <property type="protein sequence ID" value="KEQ97348.1"/>
    <property type="molecule type" value="Genomic_DNA"/>
</dbReference>
<dbReference type="GeneID" id="25369279"/>
<dbReference type="HOGENOM" id="CLU_1643375_0_0_1"/>
<proteinExistence type="predicted"/>
<dbReference type="InParanoid" id="A0A074YHQ2"/>
<evidence type="ECO:0000313" key="2">
    <source>
        <dbReference type="EMBL" id="KEQ97348.1"/>
    </source>
</evidence>
<evidence type="ECO:0000313" key="3">
    <source>
        <dbReference type="Proteomes" id="UP000030641"/>
    </source>
</evidence>
<organism evidence="2 3">
    <name type="scientific">Aureobasidium subglaciale (strain EXF-2481)</name>
    <name type="common">Aureobasidium pullulans var. subglaciale</name>
    <dbReference type="NCBI Taxonomy" id="1043005"/>
    <lineage>
        <taxon>Eukaryota</taxon>
        <taxon>Fungi</taxon>
        <taxon>Dikarya</taxon>
        <taxon>Ascomycota</taxon>
        <taxon>Pezizomycotina</taxon>
        <taxon>Dothideomycetes</taxon>
        <taxon>Dothideomycetidae</taxon>
        <taxon>Dothideales</taxon>
        <taxon>Saccotheciaceae</taxon>
        <taxon>Aureobasidium</taxon>
    </lineage>
</organism>
<dbReference type="AlphaFoldDB" id="A0A074YHQ2"/>
<reference evidence="2 3" key="1">
    <citation type="journal article" date="2014" name="BMC Genomics">
        <title>Genome sequencing of four Aureobasidium pullulans varieties: biotechnological potential, stress tolerance, and description of new species.</title>
        <authorList>
            <person name="Gostin Ar C."/>
            <person name="Ohm R.A."/>
            <person name="Kogej T."/>
            <person name="Sonjak S."/>
            <person name="Turk M."/>
            <person name="Zajc J."/>
            <person name="Zalar P."/>
            <person name="Grube M."/>
            <person name="Sun H."/>
            <person name="Han J."/>
            <person name="Sharma A."/>
            <person name="Chiniquy J."/>
            <person name="Ngan C.Y."/>
            <person name="Lipzen A."/>
            <person name="Barry K."/>
            <person name="Grigoriev I.V."/>
            <person name="Gunde-Cimerman N."/>
        </authorList>
    </citation>
    <scope>NUCLEOTIDE SEQUENCE [LARGE SCALE GENOMIC DNA]</scope>
    <source>
        <strain evidence="2 3">EXF-2481</strain>
    </source>
</reference>